<dbReference type="RefSeq" id="WP_133404269.1">
    <property type="nucleotide sequence ID" value="NZ_SMTK01000004.1"/>
</dbReference>
<keyword evidence="3" id="KW-1185">Reference proteome</keyword>
<organism evidence="2 3">
    <name type="scientific">Arthrobacter crusticola</name>
    <dbReference type="NCBI Taxonomy" id="2547960"/>
    <lineage>
        <taxon>Bacteria</taxon>
        <taxon>Bacillati</taxon>
        <taxon>Actinomycetota</taxon>
        <taxon>Actinomycetes</taxon>
        <taxon>Micrococcales</taxon>
        <taxon>Micrococcaceae</taxon>
        <taxon>Arthrobacter</taxon>
    </lineage>
</organism>
<protein>
    <submittedName>
        <fullName evidence="2">Uncharacterized protein</fullName>
    </submittedName>
</protein>
<feature type="region of interest" description="Disordered" evidence="1">
    <location>
        <begin position="1"/>
        <end position="37"/>
    </location>
</feature>
<dbReference type="EMBL" id="SMTK01000004">
    <property type="protein sequence ID" value="TDK24595.1"/>
    <property type="molecule type" value="Genomic_DNA"/>
</dbReference>
<proteinExistence type="predicted"/>
<dbReference type="AlphaFoldDB" id="A0A4R5TU78"/>
<dbReference type="OrthoDB" id="4950703at2"/>
<gene>
    <name evidence="2" type="ORF">E2F48_12230</name>
</gene>
<comment type="caution">
    <text evidence="2">The sequence shown here is derived from an EMBL/GenBank/DDBJ whole genome shotgun (WGS) entry which is preliminary data.</text>
</comment>
<evidence type="ECO:0000313" key="3">
    <source>
        <dbReference type="Proteomes" id="UP000295411"/>
    </source>
</evidence>
<evidence type="ECO:0000256" key="1">
    <source>
        <dbReference type="SAM" id="MobiDB-lite"/>
    </source>
</evidence>
<evidence type="ECO:0000313" key="2">
    <source>
        <dbReference type="EMBL" id="TDK24595.1"/>
    </source>
</evidence>
<dbReference type="Proteomes" id="UP000295411">
    <property type="component" value="Unassembled WGS sequence"/>
</dbReference>
<sequence>MSGSFTVLPAVPSDAVSPTSLGGRQGSTAMPGFHRKRKVKRTLRALRRNVARWQQIQGPEAGSARDSADRFLLPQHFLNIR</sequence>
<name>A0A4R5TU78_9MICC</name>
<feature type="compositionally biased region" description="Polar residues" evidence="1">
    <location>
        <begin position="16"/>
        <end position="28"/>
    </location>
</feature>
<reference evidence="2 3" key="1">
    <citation type="submission" date="2019-03" db="EMBL/GenBank/DDBJ databases">
        <title>Arthrobacter sp. nov., an bacterium isolated from biocrust in Mu Us Desert.</title>
        <authorList>
            <person name="Lixiong L."/>
        </authorList>
    </citation>
    <scope>NUCLEOTIDE SEQUENCE [LARGE SCALE GENOMIC DNA]</scope>
    <source>
        <strain evidence="2 3">SLN-3</strain>
    </source>
</reference>
<accession>A0A4R5TU78</accession>